<organism evidence="2 3">
    <name type="scientific">Popillia japonica</name>
    <name type="common">Japanese beetle</name>
    <dbReference type="NCBI Taxonomy" id="7064"/>
    <lineage>
        <taxon>Eukaryota</taxon>
        <taxon>Metazoa</taxon>
        <taxon>Ecdysozoa</taxon>
        <taxon>Arthropoda</taxon>
        <taxon>Hexapoda</taxon>
        <taxon>Insecta</taxon>
        <taxon>Pterygota</taxon>
        <taxon>Neoptera</taxon>
        <taxon>Endopterygota</taxon>
        <taxon>Coleoptera</taxon>
        <taxon>Polyphaga</taxon>
        <taxon>Scarabaeiformia</taxon>
        <taxon>Scarabaeidae</taxon>
        <taxon>Rutelinae</taxon>
        <taxon>Popillia</taxon>
    </lineage>
</organism>
<evidence type="ECO:0000313" key="3">
    <source>
        <dbReference type="Proteomes" id="UP001458880"/>
    </source>
</evidence>
<comment type="caution">
    <text evidence="2">The sequence shown here is derived from an EMBL/GenBank/DDBJ whole genome shotgun (WGS) entry which is preliminary data.</text>
</comment>
<name>A0AAW1LRZ6_POPJA</name>
<feature type="region of interest" description="Disordered" evidence="1">
    <location>
        <begin position="28"/>
        <end position="54"/>
    </location>
</feature>
<reference evidence="2 3" key="1">
    <citation type="journal article" date="2024" name="BMC Genomics">
        <title>De novo assembly and annotation of Popillia japonica's genome with initial clues to its potential as an invasive pest.</title>
        <authorList>
            <person name="Cucini C."/>
            <person name="Boschi S."/>
            <person name="Funari R."/>
            <person name="Cardaioli E."/>
            <person name="Iannotti N."/>
            <person name="Marturano G."/>
            <person name="Paoli F."/>
            <person name="Bruttini M."/>
            <person name="Carapelli A."/>
            <person name="Frati F."/>
            <person name="Nardi F."/>
        </authorList>
    </citation>
    <scope>NUCLEOTIDE SEQUENCE [LARGE SCALE GENOMIC DNA]</scope>
    <source>
        <strain evidence="2">DMR45628</strain>
    </source>
</reference>
<dbReference type="AlphaFoldDB" id="A0AAW1LRZ6"/>
<evidence type="ECO:0000256" key="1">
    <source>
        <dbReference type="SAM" id="MobiDB-lite"/>
    </source>
</evidence>
<proteinExistence type="predicted"/>
<evidence type="ECO:0000313" key="2">
    <source>
        <dbReference type="EMBL" id="KAK9736677.1"/>
    </source>
</evidence>
<gene>
    <name evidence="2" type="ORF">QE152_g11361</name>
</gene>
<dbReference type="EMBL" id="JASPKY010000110">
    <property type="protein sequence ID" value="KAK9736677.1"/>
    <property type="molecule type" value="Genomic_DNA"/>
</dbReference>
<keyword evidence="3" id="KW-1185">Reference proteome</keyword>
<dbReference type="Proteomes" id="UP001458880">
    <property type="component" value="Unassembled WGS sequence"/>
</dbReference>
<sequence>MYDSNEMWYEKENERLLKLWNEVLSDESNLSSDESDYNASSTAQDSDSDSSELPIKKRKLIDRIVNDYPIEADEGGVETSSEDEITWSPVTGQYLTNFTSFAQSTGIKAKVYEFYQNTPLEF</sequence>
<accession>A0AAW1LRZ6</accession>
<protein>
    <submittedName>
        <fullName evidence="2">Uncharacterized protein</fullName>
    </submittedName>
</protein>